<dbReference type="EMBL" id="FXYH01000007">
    <property type="protein sequence ID" value="SMX42090.1"/>
    <property type="molecule type" value="Genomic_DNA"/>
</dbReference>
<organism evidence="1 2">
    <name type="scientific">Pelagimonas varians</name>
    <dbReference type="NCBI Taxonomy" id="696760"/>
    <lineage>
        <taxon>Bacteria</taxon>
        <taxon>Pseudomonadati</taxon>
        <taxon>Pseudomonadota</taxon>
        <taxon>Alphaproteobacteria</taxon>
        <taxon>Rhodobacterales</taxon>
        <taxon>Roseobacteraceae</taxon>
        <taxon>Pelagimonas</taxon>
    </lineage>
</organism>
<reference evidence="1 2" key="1">
    <citation type="submission" date="2017-05" db="EMBL/GenBank/DDBJ databases">
        <authorList>
            <person name="Song R."/>
            <person name="Chenine A.L."/>
            <person name="Ruprecht R.M."/>
        </authorList>
    </citation>
    <scope>NUCLEOTIDE SEQUENCE [LARGE SCALE GENOMIC DNA]</scope>
    <source>
        <strain evidence="1 2">CECT 8663</strain>
    </source>
</reference>
<sequence>MLHDARMSAMTGRAAAFRRHGQWRVRAGFSRANLSVSLNRTFAAQQKIGRLGSKRTCGGAAAGLQRNTSTVRCRMTGVSPKQKFDETFRLWKADLQRAKQNDCLAGQTGLMLMQRISSRRRKPRIQMLCGSAAQIPQTNLSPRQRPLSQLRTKWPEARIKIKEQLSTILSPVAA</sequence>
<accession>A0A238KH82</accession>
<dbReference type="Proteomes" id="UP000220836">
    <property type="component" value="Unassembled WGS sequence"/>
</dbReference>
<gene>
    <name evidence="1" type="ORF">PEV8663_02414</name>
</gene>
<evidence type="ECO:0000313" key="1">
    <source>
        <dbReference type="EMBL" id="SMX42090.1"/>
    </source>
</evidence>
<dbReference type="AlphaFoldDB" id="A0A238KH82"/>
<protein>
    <submittedName>
        <fullName evidence="1">Uncharacterized protein</fullName>
    </submittedName>
</protein>
<evidence type="ECO:0000313" key="2">
    <source>
        <dbReference type="Proteomes" id="UP000220836"/>
    </source>
</evidence>
<proteinExistence type="predicted"/>
<keyword evidence="2" id="KW-1185">Reference proteome</keyword>
<name>A0A238KH82_9RHOB</name>